<dbReference type="AlphaFoldDB" id="G0RF29"/>
<name>G0RF29_HYPJQ</name>
<dbReference type="HOGENOM" id="CLU_004835_2_2_1"/>
<dbReference type="STRING" id="431241.G0RF29"/>
<sequence length="538" mass="60298">MELSQPDDRELPTFRREAGQQGTSCEGCYVAKAECVSHGTTCLRCLQMGLHCVRPFEDLRTSRTDVDITMETEDGPNPGLQAQSLTGPNSSYNNIAGSNATSAQESALQNQGPAGERPRYRSLQIDSVNVLSWPVFAGQFDQQAKDMSVLPQKHPERRQPSVSGAISKSFPKFECNDDKAYSEMGSALFDLASKRLRIVFAEGGIIPAQCLFYAGVYLMYMMQPVKAWRHFLQALAYCQEFDVAVQGSVKAQETATGHKPSPEEVNLYWACWKAEMDLRLCLGPLDFQTQDRVNTQSLPDVSVNLYVDMKVRLFCSAEIAILKLTTRARNDIGQILSSSEGDDGFREVRLLEAVVSYVKQANEWLASLPQEISVMKKASDLDIHSFTLSCRLLDFRELLFWAFLEAAINSGKDRLPQYVYTFAGLGALTCLNRIRLAVVGQKHRNERTWVLLQSCARSVVILVAVSLSHHAQNILNKNWVSRADTGIHVLRQWMEENDGIRNQLVSYVHVPSIKGVTHMFVWQLDKPQSIFASIKISL</sequence>
<evidence type="ECO:0000256" key="1">
    <source>
        <dbReference type="SAM" id="MobiDB-lite"/>
    </source>
</evidence>
<feature type="region of interest" description="Disordered" evidence="1">
    <location>
        <begin position="69"/>
        <end position="118"/>
    </location>
</feature>
<reference evidence="2 3" key="1">
    <citation type="journal article" date="2008" name="Nat. Biotechnol.">
        <title>Genome sequencing and analysis of the biomass-degrading fungus Trichoderma reesei (syn. Hypocrea jecorina).</title>
        <authorList>
            <person name="Martinez D."/>
            <person name="Berka R.M."/>
            <person name="Henrissat B."/>
            <person name="Saloheimo M."/>
            <person name="Arvas M."/>
            <person name="Baker S.E."/>
            <person name="Chapman J."/>
            <person name="Chertkov O."/>
            <person name="Coutinho P.M."/>
            <person name="Cullen D."/>
            <person name="Danchin E.G."/>
            <person name="Grigoriev I.V."/>
            <person name="Harris P."/>
            <person name="Jackson M."/>
            <person name="Kubicek C.P."/>
            <person name="Han C.S."/>
            <person name="Ho I."/>
            <person name="Larrondo L.F."/>
            <person name="de Leon A.L."/>
            <person name="Magnuson J.K."/>
            <person name="Merino S."/>
            <person name="Misra M."/>
            <person name="Nelson B."/>
            <person name="Putnam N."/>
            <person name="Robbertse B."/>
            <person name="Salamov A.A."/>
            <person name="Schmoll M."/>
            <person name="Terry A."/>
            <person name="Thayer N."/>
            <person name="Westerholm-Parvinen A."/>
            <person name="Schoch C.L."/>
            <person name="Yao J."/>
            <person name="Barabote R."/>
            <person name="Nelson M.A."/>
            <person name="Detter C."/>
            <person name="Bruce D."/>
            <person name="Kuske C.R."/>
            <person name="Xie G."/>
            <person name="Richardson P."/>
            <person name="Rokhsar D.S."/>
            <person name="Lucas S.M."/>
            <person name="Rubin E.M."/>
            <person name="Dunn-Coleman N."/>
            <person name="Ward M."/>
            <person name="Brettin T.S."/>
        </authorList>
    </citation>
    <scope>NUCLEOTIDE SEQUENCE [LARGE SCALE GENOMIC DNA]</scope>
    <source>
        <strain evidence="2 3">QM6a</strain>
    </source>
</reference>
<dbReference type="OrthoDB" id="4356994at2759"/>
<dbReference type="GO" id="GO:0000981">
    <property type="term" value="F:DNA-binding transcription factor activity, RNA polymerase II-specific"/>
    <property type="evidence" value="ECO:0007669"/>
    <property type="project" value="InterPro"/>
</dbReference>
<evidence type="ECO:0000313" key="2">
    <source>
        <dbReference type="EMBL" id="EGR50415.1"/>
    </source>
</evidence>
<dbReference type="InterPro" id="IPR036864">
    <property type="entry name" value="Zn2-C6_fun-type_DNA-bd_sf"/>
</dbReference>
<dbReference type="PANTHER" id="PTHR47785">
    <property type="entry name" value="ZN(II)2CYS6 TRANSCRIPTION FACTOR (EUROFUNG)-RELATED-RELATED"/>
    <property type="match status" value="1"/>
</dbReference>
<organism evidence="3">
    <name type="scientific">Hypocrea jecorina (strain QM6a)</name>
    <name type="common">Trichoderma reesei</name>
    <dbReference type="NCBI Taxonomy" id="431241"/>
    <lineage>
        <taxon>Eukaryota</taxon>
        <taxon>Fungi</taxon>
        <taxon>Dikarya</taxon>
        <taxon>Ascomycota</taxon>
        <taxon>Pezizomycotina</taxon>
        <taxon>Sordariomycetes</taxon>
        <taxon>Hypocreomycetidae</taxon>
        <taxon>Hypocreales</taxon>
        <taxon>Hypocreaceae</taxon>
        <taxon>Trichoderma</taxon>
    </lineage>
</organism>
<protein>
    <submittedName>
        <fullName evidence="2">Predicted protein</fullName>
    </submittedName>
</protein>
<dbReference type="InterPro" id="IPR053181">
    <property type="entry name" value="EcdB-like_regulator"/>
</dbReference>
<keyword evidence="3" id="KW-1185">Reference proteome</keyword>
<dbReference type="VEuPathDB" id="FungiDB:TRIREDRAFT_120993"/>
<feature type="compositionally biased region" description="Polar residues" evidence="1">
    <location>
        <begin position="80"/>
        <end position="112"/>
    </location>
</feature>
<proteinExistence type="predicted"/>
<evidence type="ECO:0000313" key="3">
    <source>
        <dbReference type="Proteomes" id="UP000008984"/>
    </source>
</evidence>
<dbReference type="GO" id="GO:0008270">
    <property type="term" value="F:zinc ion binding"/>
    <property type="evidence" value="ECO:0007669"/>
    <property type="project" value="InterPro"/>
</dbReference>
<dbReference type="GeneID" id="18483020"/>
<dbReference type="EMBL" id="GL985060">
    <property type="protein sequence ID" value="EGR50415.1"/>
    <property type="molecule type" value="Genomic_DNA"/>
</dbReference>
<dbReference type="eggNOG" id="ENOG502QR47">
    <property type="taxonomic scope" value="Eukaryota"/>
</dbReference>
<dbReference type="PANTHER" id="PTHR47785:SF5">
    <property type="entry name" value="ZN(II)2CYS6 TRANSCRIPTION FACTOR (EUROFUNG)"/>
    <property type="match status" value="1"/>
</dbReference>
<gene>
    <name evidence="2" type="ORF">TRIREDRAFT_120993</name>
</gene>
<accession>G0RF29</accession>
<dbReference type="KEGG" id="tre:TRIREDRAFT_120993"/>
<dbReference type="SUPFAM" id="SSF57701">
    <property type="entry name" value="Zn2/Cys6 DNA-binding domain"/>
    <property type="match status" value="1"/>
</dbReference>
<dbReference type="Proteomes" id="UP000008984">
    <property type="component" value="Unassembled WGS sequence"/>
</dbReference>
<dbReference type="CDD" id="cd12148">
    <property type="entry name" value="fungal_TF_MHR"/>
    <property type="match status" value="1"/>
</dbReference>
<dbReference type="RefSeq" id="XP_006963900.1">
    <property type="nucleotide sequence ID" value="XM_006963838.1"/>
</dbReference>